<feature type="signal peptide" evidence="1">
    <location>
        <begin position="1"/>
        <end position="25"/>
    </location>
</feature>
<protein>
    <submittedName>
        <fullName evidence="3">Neurotransmitter-gated ion-channel ligand binding domain-containing protein</fullName>
    </submittedName>
</protein>
<organism evidence="3 4">
    <name type="scientific">Jhaorihella thermophila</name>
    <dbReference type="NCBI Taxonomy" id="488547"/>
    <lineage>
        <taxon>Bacteria</taxon>
        <taxon>Pseudomonadati</taxon>
        <taxon>Pseudomonadota</taxon>
        <taxon>Alphaproteobacteria</taxon>
        <taxon>Rhodobacterales</taxon>
        <taxon>Paracoccaceae</taxon>
        <taxon>Jhaorihella</taxon>
    </lineage>
</organism>
<gene>
    <name evidence="3" type="ORF">SAMN05421751_103152</name>
</gene>
<feature type="chain" id="PRO_5009285696" evidence="1">
    <location>
        <begin position="26"/>
        <end position="241"/>
    </location>
</feature>
<keyword evidence="4" id="KW-1185">Reference proteome</keyword>
<evidence type="ECO:0000313" key="4">
    <source>
        <dbReference type="Proteomes" id="UP000236742"/>
    </source>
</evidence>
<dbReference type="SUPFAM" id="SSF63712">
    <property type="entry name" value="Nicotinic receptor ligand binding domain-like"/>
    <property type="match status" value="1"/>
</dbReference>
<dbReference type="InterPro" id="IPR006202">
    <property type="entry name" value="Neur_chan_lig-bd"/>
</dbReference>
<feature type="domain" description="Neurotransmitter-gated ion-channel ligand-binding" evidence="2">
    <location>
        <begin position="39"/>
        <end position="183"/>
    </location>
</feature>
<keyword evidence="1" id="KW-0732">Signal</keyword>
<name>A0A1H5U336_9RHOB</name>
<dbReference type="Gene3D" id="2.70.170.10">
    <property type="entry name" value="Neurotransmitter-gated ion-channel ligand-binding domain"/>
    <property type="match status" value="1"/>
</dbReference>
<dbReference type="Proteomes" id="UP000236742">
    <property type="component" value="Unassembled WGS sequence"/>
</dbReference>
<accession>A0A1H5U336</accession>
<dbReference type="RefSeq" id="WP_235003723.1">
    <property type="nucleotide sequence ID" value="NZ_FNVD01000003.1"/>
</dbReference>
<dbReference type="EMBL" id="FNVD01000003">
    <property type="protein sequence ID" value="SEF68828.1"/>
    <property type="molecule type" value="Genomic_DNA"/>
</dbReference>
<evidence type="ECO:0000313" key="3">
    <source>
        <dbReference type="EMBL" id="SEF68828.1"/>
    </source>
</evidence>
<sequence>MRNWILVAGLILHLALPVLPGPAAAEGLSTTGAAPVSRPPARPLDVGVGIKIDQITSVDQKSENFGAVVSLRMVWDAPELAFDPAGEGGEVKVMQPDDLIDLARERGAPVPCFVVENQQSNRWIHQAVVAVDSGGGIRYFEKSSLTLQAPYFNFRRYPFDTQTFFFEIMSVYPSQWVHFYPLEDVSGLGELLGEEEWVFGNARMQLSSQPGLSGQESDRMALRFEAHRQFSIMRCGSFCRF</sequence>
<proteinExistence type="predicted"/>
<dbReference type="InterPro" id="IPR036734">
    <property type="entry name" value="Neur_chan_lig-bd_sf"/>
</dbReference>
<evidence type="ECO:0000256" key="1">
    <source>
        <dbReference type="SAM" id="SignalP"/>
    </source>
</evidence>
<reference evidence="3 4" key="1">
    <citation type="submission" date="2016-10" db="EMBL/GenBank/DDBJ databases">
        <authorList>
            <person name="de Groot N.N."/>
        </authorList>
    </citation>
    <scope>NUCLEOTIDE SEQUENCE [LARGE SCALE GENOMIC DNA]</scope>
    <source>
        <strain evidence="3 4">DSM 23413</strain>
    </source>
</reference>
<dbReference type="GO" id="GO:0005230">
    <property type="term" value="F:extracellular ligand-gated monoatomic ion channel activity"/>
    <property type="evidence" value="ECO:0007669"/>
    <property type="project" value="InterPro"/>
</dbReference>
<dbReference type="Pfam" id="PF02931">
    <property type="entry name" value="Neur_chan_LBD"/>
    <property type="match status" value="1"/>
</dbReference>
<dbReference type="GO" id="GO:0016020">
    <property type="term" value="C:membrane"/>
    <property type="evidence" value="ECO:0007669"/>
    <property type="project" value="InterPro"/>
</dbReference>
<evidence type="ECO:0000259" key="2">
    <source>
        <dbReference type="Pfam" id="PF02931"/>
    </source>
</evidence>
<dbReference type="AlphaFoldDB" id="A0A1H5U336"/>